<comment type="caution">
    <text evidence="1">The sequence shown here is derived from an EMBL/GenBank/DDBJ whole genome shotgun (WGS) entry which is preliminary data.</text>
</comment>
<evidence type="ECO:0000313" key="2">
    <source>
        <dbReference type="Proteomes" id="UP000641429"/>
    </source>
</evidence>
<evidence type="ECO:0000313" key="1">
    <source>
        <dbReference type="EMBL" id="MBJ6598675.1"/>
    </source>
</evidence>
<sequence length="140" mass="15993">MQLTLQIVITDESGSSRTEELMTIQKSGETRNDIGLSVSESKLLLNTVQQSVVQLQADEYTQHHIRCPHCLAARRIKGKQKIRYRTLFGVIPVSGLRVYRCRCEESDTKTVSLLSDWAGDYSHPALKYIETRWASMISYE</sequence>
<dbReference type="Proteomes" id="UP000641429">
    <property type="component" value="Unassembled WGS sequence"/>
</dbReference>
<proteinExistence type="predicted"/>
<name>A0A8I1KFW9_ENTAS</name>
<protein>
    <submittedName>
        <fullName evidence="1">ISKra4 family transposase</fullName>
    </submittedName>
</protein>
<organism evidence="1 2">
    <name type="scientific">Enterobacter asburiae</name>
    <dbReference type="NCBI Taxonomy" id="61645"/>
    <lineage>
        <taxon>Bacteria</taxon>
        <taxon>Pseudomonadati</taxon>
        <taxon>Pseudomonadota</taxon>
        <taxon>Gammaproteobacteria</taxon>
        <taxon>Enterobacterales</taxon>
        <taxon>Enterobacteriaceae</taxon>
        <taxon>Enterobacter</taxon>
        <taxon>Enterobacter cloacae complex</taxon>
    </lineage>
</organism>
<dbReference type="AlphaFoldDB" id="A0A8I1KFW9"/>
<reference evidence="1" key="1">
    <citation type="submission" date="2020-12" db="EMBL/GenBank/DDBJ databases">
        <title>Molecular epidemiology of VIM- metallo-b-lactamase-producing Enterobacter cloacae complex isolated in France between 2015 and 2018.</title>
        <authorList>
            <person name="Emeraud C."/>
            <person name="Petit C."/>
            <person name="Bonnin R."/>
            <person name="Naas T."/>
            <person name="Dortet L."/>
        </authorList>
    </citation>
    <scope>NUCLEOTIDE SEQUENCE</scope>
    <source>
        <strain evidence="1">170C2</strain>
    </source>
</reference>
<dbReference type="EMBL" id="JAELXN010000118">
    <property type="protein sequence ID" value="MBJ6598675.1"/>
    <property type="molecule type" value="Genomic_DNA"/>
</dbReference>
<gene>
    <name evidence="1" type="ORF">JGT27_23630</name>
</gene>
<accession>A0A8I1KFW9</accession>
<feature type="non-terminal residue" evidence="1">
    <location>
        <position position="140"/>
    </location>
</feature>